<dbReference type="AlphaFoldDB" id="A0A0K1P9H0"/>
<dbReference type="EMBL" id="CP012332">
    <property type="protein sequence ID" value="AKU89734.1"/>
    <property type="molecule type" value="Genomic_DNA"/>
</dbReference>
<keyword evidence="2" id="KW-0732">Signal</keyword>
<feature type="compositionally biased region" description="Basic and acidic residues" evidence="1">
    <location>
        <begin position="289"/>
        <end position="300"/>
    </location>
</feature>
<feature type="compositionally biased region" description="Gly residues" evidence="1">
    <location>
        <begin position="244"/>
        <end position="283"/>
    </location>
</feature>
<feature type="region of interest" description="Disordered" evidence="1">
    <location>
        <begin position="241"/>
        <end position="303"/>
    </location>
</feature>
<evidence type="ECO:0000256" key="1">
    <source>
        <dbReference type="SAM" id="MobiDB-lite"/>
    </source>
</evidence>
<reference evidence="3 4" key="1">
    <citation type="submission" date="2015-08" db="EMBL/GenBank/DDBJ databases">
        <authorList>
            <person name="Babu N.S."/>
            <person name="Beckwith C.J."/>
            <person name="Beseler K.G."/>
            <person name="Brison A."/>
            <person name="Carone J.V."/>
            <person name="Caskin T.P."/>
            <person name="Diamond M."/>
            <person name="Durham M.E."/>
            <person name="Foxe J.M."/>
            <person name="Go M."/>
            <person name="Henderson B.A."/>
            <person name="Jones I.B."/>
            <person name="McGettigan J.A."/>
            <person name="Micheletti S.J."/>
            <person name="Nasrallah M.E."/>
            <person name="Ortiz D."/>
            <person name="Piller C.R."/>
            <person name="Privatt S.R."/>
            <person name="Schneider S.L."/>
            <person name="Sharp S."/>
            <person name="Smith T.C."/>
            <person name="Stanton J.D."/>
            <person name="Ullery H.E."/>
            <person name="Wilson R.J."/>
            <person name="Serrano M.G."/>
            <person name="Buck G."/>
            <person name="Lee V."/>
            <person name="Wang Y."/>
            <person name="Carvalho R."/>
            <person name="Voegtly L."/>
            <person name="Shi R."/>
            <person name="Duckworth R."/>
            <person name="Johnson A."/>
            <person name="Loviza R."/>
            <person name="Walstead R."/>
            <person name="Shah Z."/>
            <person name="Kiflezghi M."/>
            <person name="Wade K."/>
            <person name="Ball S.L."/>
            <person name="Bradley K.W."/>
            <person name="Asai D.J."/>
            <person name="Bowman C.A."/>
            <person name="Russell D.A."/>
            <person name="Pope W.H."/>
            <person name="Jacobs-Sera D."/>
            <person name="Hendrix R.W."/>
            <person name="Hatfull G.F."/>
        </authorList>
    </citation>
    <scope>NUCLEOTIDE SEQUENCE [LARGE SCALE GENOMIC DNA]</scope>
    <source>
        <strain evidence="3 4">DSM 27710</strain>
    </source>
</reference>
<feature type="signal peptide" evidence="2">
    <location>
        <begin position="1"/>
        <end position="18"/>
    </location>
</feature>
<organism evidence="3 4">
    <name type="scientific">Vulgatibacter incomptus</name>
    <dbReference type="NCBI Taxonomy" id="1391653"/>
    <lineage>
        <taxon>Bacteria</taxon>
        <taxon>Pseudomonadati</taxon>
        <taxon>Myxococcota</taxon>
        <taxon>Myxococcia</taxon>
        <taxon>Myxococcales</taxon>
        <taxon>Cystobacterineae</taxon>
        <taxon>Vulgatibacteraceae</taxon>
        <taxon>Vulgatibacter</taxon>
    </lineage>
</organism>
<dbReference type="Proteomes" id="UP000055590">
    <property type="component" value="Chromosome"/>
</dbReference>
<protein>
    <submittedName>
        <fullName evidence="3">Uncharacterized protein</fullName>
    </submittedName>
</protein>
<feature type="chain" id="PRO_5005465742" evidence="2">
    <location>
        <begin position="19"/>
        <end position="340"/>
    </location>
</feature>
<accession>A0A0K1P9H0</accession>
<dbReference type="STRING" id="1391653.AKJ08_0121"/>
<evidence type="ECO:0000313" key="3">
    <source>
        <dbReference type="EMBL" id="AKU89734.1"/>
    </source>
</evidence>
<dbReference type="PATRIC" id="fig|1391653.3.peg.128"/>
<sequence>MKNFLLLAAILLPAQALAHLNGVPTVAWPSDPDGVGVVADRSYPFRWTDFDDLAVGETTIDFFCTRSMPPTYRMGTQPLVSPDDTTVIVVGIPERDPANVWEWDTTDLPAGTWFLWSLAHDAPFEMAAFARGALTVAHPGDPVWPAVIVTSPDESSVVADRSFEIRYEAFDPDGSATVRIEATRSLDGSELILVADDLPAAGESLQWDTSALPSGDWMVKATIEDARGLVTHAFGRSFVRIDHGGGPGTGGTPGTGGSGGTGGIGGTGGAGGAGGEGSAGTGPGEEEPGGERSGGERDGCGCDVASSLGGLPWMGLALVRLATIRRRRAGGCDPGTPTPV</sequence>
<name>A0A0K1P9H0_9BACT</name>
<gene>
    <name evidence="3" type="ORF">AKJ08_0121</name>
</gene>
<evidence type="ECO:0000256" key="2">
    <source>
        <dbReference type="SAM" id="SignalP"/>
    </source>
</evidence>
<evidence type="ECO:0000313" key="4">
    <source>
        <dbReference type="Proteomes" id="UP000055590"/>
    </source>
</evidence>
<keyword evidence="4" id="KW-1185">Reference proteome</keyword>
<dbReference type="KEGG" id="vin:AKJ08_0121"/>
<proteinExistence type="predicted"/>